<accession>A0ABP7QNV0</accession>
<dbReference type="Gene3D" id="3.40.50.720">
    <property type="entry name" value="NAD(P)-binding Rossmann-like Domain"/>
    <property type="match status" value="1"/>
</dbReference>
<sequence>MAGINAAINTGNVGRGDSVAVLGCGGIDDAVIVGSHLAGAASSRPLPQGRRYPRSAGRSSDPLRRGISVSRTSEAPRRVRRFVVLRE</sequence>
<reference evidence="3" key="1">
    <citation type="journal article" date="2019" name="Int. J. Syst. Evol. Microbiol.">
        <title>The Global Catalogue of Microorganisms (GCM) 10K type strain sequencing project: providing services to taxonomists for standard genome sequencing and annotation.</title>
        <authorList>
            <consortium name="The Broad Institute Genomics Platform"/>
            <consortium name="The Broad Institute Genome Sequencing Center for Infectious Disease"/>
            <person name="Wu L."/>
            <person name="Ma J."/>
        </authorList>
    </citation>
    <scope>NUCLEOTIDE SEQUENCE [LARGE SCALE GENOMIC DNA]</scope>
    <source>
        <strain evidence="3">JCM 16924</strain>
    </source>
</reference>
<keyword evidence="3" id="KW-1185">Reference proteome</keyword>
<dbReference type="EMBL" id="BAAAZX010000004">
    <property type="protein sequence ID" value="GAA3985595.1"/>
    <property type="molecule type" value="Genomic_DNA"/>
</dbReference>
<organism evidence="2 3">
    <name type="scientific">Streptomyces plumbiresistens</name>
    <dbReference type="NCBI Taxonomy" id="511811"/>
    <lineage>
        <taxon>Bacteria</taxon>
        <taxon>Bacillati</taxon>
        <taxon>Actinomycetota</taxon>
        <taxon>Actinomycetes</taxon>
        <taxon>Kitasatosporales</taxon>
        <taxon>Streptomycetaceae</taxon>
        <taxon>Streptomyces</taxon>
    </lineage>
</organism>
<name>A0ABP7QNV0_9ACTN</name>
<evidence type="ECO:0000313" key="3">
    <source>
        <dbReference type="Proteomes" id="UP001500456"/>
    </source>
</evidence>
<proteinExistence type="predicted"/>
<dbReference type="Proteomes" id="UP001500456">
    <property type="component" value="Unassembled WGS sequence"/>
</dbReference>
<protein>
    <submittedName>
        <fullName evidence="2">Uncharacterized protein</fullName>
    </submittedName>
</protein>
<feature type="region of interest" description="Disordered" evidence="1">
    <location>
        <begin position="40"/>
        <end position="74"/>
    </location>
</feature>
<gene>
    <name evidence="2" type="ORF">GCM10022232_18030</name>
</gene>
<evidence type="ECO:0000256" key="1">
    <source>
        <dbReference type="SAM" id="MobiDB-lite"/>
    </source>
</evidence>
<comment type="caution">
    <text evidence="2">The sequence shown here is derived from an EMBL/GenBank/DDBJ whole genome shotgun (WGS) entry which is preliminary data.</text>
</comment>
<evidence type="ECO:0000313" key="2">
    <source>
        <dbReference type="EMBL" id="GAA3985595.1"/>
    </source>
</evidence>